<dbReference type="Proteomes" id="UP000092401">
    <property type="component" value="Unassembled WGS sequence"/>
</dbReference>
<accession>A0A150IW61</accession>
<feature type="domain" description="Heparan-alpha-glucosaminide N-acetyltransferase catalytic" evidence="2">
    <location>
        <begin position="7"/>
        <end position="234"/>
    </location>
</feature>
<dbReference type="EMBL" id="LNGE01000057">
    <property type="protein sequence ID" value="KYC44543.1"/>
    <property type="molecule type" value="Genomic_DNA"/>
</dbReference>
<evidence type="ECO:0000313" key="3">
    <source>
        <dbReference type="EMBL" id="KYC44543.1"/>
    </source>
</evidence>
<dbReference type="InterPro" id="IPR012429">
    <property type="entry name" value="HGSNAT_cat"/>
</dbReference>
<feature type="transmembrane region" description="Helical" evidence="1">
    <location>
        <begin position="176"/>
        <end position="197"/>
    </location>
</feature>
<organism evidence="3 7">
    <name type="scientific">Candidatus Methanofastidiosum methylothiophilum</name>
    <dbReference type="NCBI Taxonomy" id="1705564"/>
    <lineage>
        <taxon>Archaea</taxon>
        <taxon>Methanobacteriati</taxon>
        <taxon>Methanobacteriota</taxon>
        <taxon>Stenosarchaea group</taxon>
        <taxon>Candidatus Methanofastidiosia</taxon>
        <taxon>Candidatus Methanofastidiosales</taxon>
        <taxon>Candidatus Methanofastidiosaceae</taxon>
        <taxon>Candidatus Methanofastidiosum</taxon>
    </lineage>
</organism>
<feature type="transmembrane region" description="Helical" evidence="1">
    <location>
        <begin position="113"/>
        <end position="131"/>
    </location>
</feature>
<dbReference type="EMBL" id="LNJC01000047">
    <property type="protein sequence ID" value="KYC49118.1"/>
    <property type="molecule type" value="Genomic_DNA"/>
</dbReference>
<accession>A0A150IHQ6</accession>
<evidence type="ECO:0000313" key="6">
    <source>
        <dbReference type="Proteomes" id="UP000091929"/>
    </source>
</evidence>
<dbReference type="Proteomes" id="UP000091929">
    <property type="component" value="Unassembled WGS sequence"/>
</dbReference>
<reference evidence="6 7" key="1">
    <citation type="journal article" date="2016" name="ISME J.">
        <title>Chasing the elusive Euryarchaeota class WSA2: genomes reveal a uniquely fastidious methyl-reducing methanogen.</title>
        <authorList>
            <person name="Nobu M.K."/>
            <person name="Narihiro T."/>
            <person name="Kuroda K."/>
            <person name="Mei R."/>
            <person name="Liu W.T."/>
        </authorList>
    </citation>
    <scope>NUCLEOTIDE SEQUENCE [LARGE SCALE GENOMIC DNA]</scope>
    <source>
        <strain evidence="3">B03fssc0709_Meth_Bin005</strain>
        <strain evidence="4">B15fssc0709_Meth_Bin003</strain>
        <strain evidence="5">BMIXfssc0709_Meth_Bin006</strain>
    </source>
</reference>
<evidence type="ECO:0000313" key="4">
    <source>
        <dbReference type="EMBL" id="KYC46630.1"/>
    </source>
</evidence>
<proteinExistence type="predicted"/>
<sequence length="251" mass="29136">MENTSERFWEIDFLRGVAIIMMVVYHLSFDLYFLANFPIKIYSLPWVLFQRTTASLFLLLVGISLTLSYSRAKEKYSNKEIFMKNLRRGIKIFIWGAVITLFTFVFLSNGIILFGILHLIGTSIIISYPLIEYRYKNLVLGLILILLGFYLDNFTFDTPYLLWLGFEPSSFFSFDYFPILPWYGLVLIGIFLGNSIYPNSKRRLTIPDLSNNYLSKSLSFLGKHSLKIYLIHQPVIILLLYALGVAELVLL</sequence>
<feature type="transmembrane region" description="Helical" evidence="1">
    <location>
        <begin position="138"/>
        <end position="156"/>
    </location>
</feature>
<feature type="transmembrane region" description="Helical" evidence="1">
    <location>
        <begin position="47"/>
        <end position="69"/>
    </location>
</feature>
<comment type="caution">
    <text evidence="3">The sequence shown here is derived from an EMBL/GenBank/DDBJ whole genome shotgun (WGS) entry which is preliminary data.</text>
</comment>
<feature type="transmembrane region" description="Helical" evidence="1">
    <location>
        <begin position="228"/>
        <end position="250"/>
    </location>
</feature>
<evidence type="ECO:0000256" key="1">
    <source>
        <dbReference type="SAM" id="Phobius"/>
    </source>
</evidence>
<evidence type="ECO:0000259" key="2">
    <source>
        <dbReference type="Pfam" id="PF07786"/>
    </source>
</evidence>
<gene>
    <name evidence="3" type="ORF">APG10_01651</name>
    <name evidence="4" type="ORF">APG11_01779</name>
    <name evidence="5" type="ORF">APG12_01679</name>
</gene>
<dbReference type="AlphaFoldDB" id="A0A150IHQ6"/>
<name>A0A150IHQ6_9EURY</name>
<dbReference type="EMBL" id="LNGF01000055">
    <property type="protein sequence ID" value="KYC46630.1"/>
    <property type="molecule type" value="Genomic_DNA"/>
</dbReference>
<feature type="transmembrane region" description="Helical" evidence="1">
    <location>
        <begin position="12"/>
        <end position="35"/>
    </location>
</feature>
<dbReference type="Proteomes" id="UP000092403">
    <property type="component" value="Unassembled WGS sequence"/>
</dbReference>
<evidence type="ECO:0000313" key="7">
    <source>
        <dbReference type="Proteomes" id="UP000092401"/>
    </source>
</evidence>
<feature type="transmembrane region" description="Helical" evidence="1">
    <location>
        <begin position="90"/>
        <end position="107"/>
    </location>
</feature>
<evidence type="ECO:0000313" key="5">
    <source>
        <dbReference type="EMBL" id="KYC49118.1"/>
    </source>
</evidence>
<keyword evidence="1" id="KW-0812">Transmembrane</keyword>
<accession>A0A150INR7</accession>
<protein>
    <submittedName>
        <fullName evidence="3">OpgC protein</fullName>
    </submittedName>
</protein>
<keyword evidence="1" id="KW-0472">Membrane</keyword>
<keyword evidence="1" id="KW-1133">Transmembrane helix</keyword>
<dbReference type="Pfam" id="PF07786">
    <property type="entry name" value="HGSNAT_cat"/>
    <property type="match status" value="1"/>
</dbReference>